<evidence type="ECO:0000259" key="8">
    <source>
        <dbReference type="Pfam" id="PF00479"/>
    </source>
</evidence>
<dbReference type="UniPathway" id="UPA00115">
    <property type="reaction ID" value="UER00408"/>
</dbReference>
<evidence type="ECO:0000256" key="3">
    <source>
        <dbReference type="ARBA" id="ARBA00022526"/>
    </source>
</evidence>
<comment type="similarity">
    <text evidence="2 7">Belongs to the glucose-6-phosphate dehydrogenase family.</text>
</comment>
<dbReference type="EC" id="1.1.1.49" evidence="7"/>
<dbReference type="AlphaFoldDB" id="A0A317CLG9"/>
<keyword evidence="4 7" id="KW-0521">NADP</keyword>
<dbReference type="NCBIfam" id="TIGR00871">
    <property type="entry name" value="zwf"/>
    <property type="match status" value="1"/>
</dbReference>
<dbReference type="PRINTS" id="PR00079">
    <property type="entry name" value="G6PDHDRGNASE"/>
</dbReference>
<feature type="domain" description="Glucose-6-phosphate dehydrogenase C-terminal" evidence="9">
    <location>
        <begin position="191"/>
        <end position="486"/>
    </location>
</feature>
<dbReference type="GO" id="GO:0050661">
    <property type="term" value="F:NADP binding"/>
    <property type="evidence" value="ECO:0007669"/>
    <property type="project" value="UniProtKB-UniRule"/>
</dbReference>
<feature type="binding site" evidence="7">
    <location>
        <position position="180"/>
    </location>
    <ligand>
        <name>substrate</name>
    </ligand>
</feature>
<evidence type="ECO:0000256" key="4">
    <source>
        <dbReference type="ARBA" id="ARBA00022857"/>
    </source>
</evidence>
<feature type="domain" description="Glucose-6-phosphate dehydrogenase NAD-binding" evidence="8">
    <location>
        <begin position="14"/>
        <end position="189"/>
    </location>
</feature>
<evidence type="ECO:0000256" key="1">
    <source>
        <dbReference type="ARBA" id="ARBA00004937"/>
    </source>
</evidence>
<organism evidence="10 11">
    <name type="scientific">Leucothrix pacifica</name>
    <dbReference type="NCBI Taxonomy" id="1247513"/>
    <lineage>
        <taxon>Bacteria</taxon>
        <taxon>Pseudomonadati</taxon>
        <taxon>Pseudomonadota</taxon>
        <taxon>Gammaproteobacteria</taxon>
        <taxon>Thiotrichales</taxon>
        <taxon>Thiotrichaceae</taxon>
        <taxon>Leucothrix</taxon>
    </lineage>
</organism>
<dbReference type="Gene3D" id="3.40.50.720">
    <property type="entry name" value="NAD(P)-binding Rossmann-like Domain"/>
    <property type="match status" value="1"/>
</dbReference>
<dbReference type="RefSeq" id="WP_109836808.1">
    <property type="nucleotide sequence ID" value="NZ_QGKM01000013.1"/>
</dbReference>
<evidence type="ECO:0000313" key="11">
    <source>
        <dbReference type="Proteomes" id="UP000245539"/>
    </source>
</evidence>
<dbReference type="InterPro" id="IPR022674">
    <property type="entry name" value="G6P_DH_NAD-bd"/>
</dbReference>
<name>A0A317CLG9_9GAMM</name>
<dbReference type="SUPFAM" id="SSF55347">
    <property type="entry name" value="Glyceraldehyde-3-phosphate dehydrogenase-like, C-terminal domain"/>
    <property type="match status" value="1"/>
</dbReference>
<dbReference type="PANTHER" id="PTHR23429:SF0">
    <property type="entry name" value="GLUCOSE-6-PHOSPHATE 1-DEHYDROGENASE"/>
    <property type="match status" value="1"/>
</dbReference>
<dbReference type="InterPro" id="IPR019796">
    <property type="entry name" value="G6P_DH_AS"/>
</dbReference>
<feature type="binding site" evidence="7">
    <location>
        <position position="237"/>
    </location>
    <ligand>
        <name>substrate</name>
    </ligand>
</feature>
<feature type="binding site" evidence="7">
    <location>
        <position position="150"/>
    </location>
    <ligand>
        <name>NADP(+)</name>
        <dbReference type="ChEBI" id="CHEBI:58349"/>
    </ligand>
</feature>
<protein>
    <recommendedName>
        <fullName evidence="7">Glucose-6-phosphate 1-dehydrogenase</fullName>
        <shortName evidence="7">G6PD</shortName>
        <ecNumber evidence="7">1.1.1.49</ecNumber>
    </recommendedName>
</protein>
<gene>
    <name evidence="7 10" type="primary">zwf</name>
    <name evidence="10" type="ORF">DKW60_06265</name>
</gene>
<evidence type="ECO:0000256" key="5">
    <source>
        <dbReference type="ARBA" id="ARBA00023002"/>
    </source>
</evidence>
<keyword evidence="6 7" id="KW-0119">Carbohydrate metabolism</keyword>
<dbReference type="Gene3D" id="3.30.360.10">
    <property type="entry name" value="Dihydrodipicolinate Reductase, domain 2"/>
    <property type="match status" value="1"/>
</dbReference>
<dbReference type="Pfam" id="PF00479">
    <property type="entry name" value="G6PD_N"/>
    <property type="match status" value="1"/>
</dbReference>
<accession>A0A317CLG9</accession>
<comment type="caution">
    <text evidence="10">The sequence shown here is derived from an EMBL/GenBank/DDBJ whole genome shotgun (WGS) entry which is preliminary data.</text>
</comment>
<dbReference type="Proteomes" id="UP000245539">
    <property type="component" value="Unassembled WGS sequence"/>
</dbReference>
<keyword evidence="11" id="KW-1185">Reference proteome</keyword>
<keyword evidence="5 7" id="KW-0560">Oxidoreductase</keyword>
<proteinExistence type="inferred from homology"/>
<dbReference type="SUPFAM" id="SSF51735">
    <property type="entry name" value="NAD(P)-binding Rossmann-fold domains"/>
    <property type="match status" value="1"/>
</dbReference>
<dbReference type="Pfam" id="PF02781">
    <property type="entry name" value="G6PD_C"/>
    <property type="match status" value="1"/>
</dbReference>
<evidence type="ECO:0000256" key="6">
    <source>
        <dbReference type="ARBA" id="ARBA00023277"/>
    </source>
</evidence>
<dbReference type="HAMAP" id="MF_00966">
    <property type="entry name" value="G6PD"/>
    <property type="match status" value="1"/>
</dbReference>
<feature type="binding site" evidence="7">
    <location>
        <begin position="94"/>
        <end position="95"/>
    </location>
    <ligand>
        <name>NADP(+)</name>
        <dbReference type="ChEBI" id="CHEBI:58349"/>
    </ligand>
</feature>
<dbReference type="GO" id="GO:0004345">
    <property type="term" value="F:glucose-6-phosphate dehydrogenase activity"/>
    <property type="evidence" value="ECO:0007669"/>
    <property type="project" value="UniProtKB-UniRule"/>
</dbReference>
<dbReference type="EMBL" id="QGKM01000013">
    <property type="protein sequence ID" value="PWQ99047.1"/>
    <property type="molecule type" value="Genomic_DNA"/>
</dbReference>
<dbReference type="InterPro" id="IPR001282">
    <property type="entry name" value="G6P_DH"/>
</dbReference>
<feature type="binding site" evidence="7">
    <location>
        <position position="218"/>
    </location>
    <ligand>
        <name>substrate</name>
    </ligand>
</feature>
<dbReference type="PROSITE" id="PS00069">
    <property type="entry name" value="G6P_DEHYDROGENASE"/>
    <property type="match status" value="1"/>
</dbReference>
<evidence type="ECO:0000256" key="2">
    <source>
        <dbReference type="ARBA" id="ARBA00009975"/>
    </source>
</evidence>
<reference evidence="10 11" key="1">
    <citation type="submission" date="2018-05" db="EMBL/GenBank/DDBJ databases">
        <title>Leucothrix arctica sp. nov., isolated from Arctic seawater.</title>
        <authorList>
            <person name="Choi A."/>
            <person name="Baek K."/>
        </authorList>
    </citation>
    <scope>NUCLEOTIDE SEQUENCE [LARGE SCALE GENOMIC DNA]</scope>
    <source>
        <strain evidence="10 11">JCM 18388</strain>
    </source>
</reference>
<dbReference type="InterPro" id="IPR022675">
    <property type="entry name" value="G6P_DH_C"/>
</dbReference>
<dbReference type="GO" id="GO:0009051">
    <property type="term" value="P:pentose-phosphate shunt, oxidative branch"/>
    <property type="evidence" value="ECO:0007669"/>
    <property type="project" value="TreeGrafter"/>
</dbReference>
<dbReference type="OrthoDB" id="9802739at2"/>
<feature type="active site" description="Proton acceptor" evidence="7">
    <location>
        <position position="242"/>
    </location>
</feature>
<evidence type="ECO:0000256" key="7">
    <source>
        <dbReference type="HAMAP-Rule" id="MF_00966"/>
    </source>
</evidence>
<comment type="catalytic activity">
    <reaction evidence="7">
        <text>D-glucose 6-phosphate + NADP(+) = 6-phospho-D-glucono-1,5-lactone + NADPH + H(+)</text>
        <dbReference type="Rhea" id="RHEA:15841"/>
        <dbReference type="ChEBI" id="CHEBI:15378"/>
        <dbReference type="ChEBI" id="CHEBI:57783"/>
        <dbReference type="ChEBI" id="CHEBI:57955"/>
        <dbReference type="ChEBI" id="CHEBI:58349"/>
        <dbReference type="ChEBI" id="CHEBI:61548"/>
        <dbReference type="EC" id="1.1.1.49"/>
    </reaction>
</comment>
<keyword evidence="3 7" id="KW-0313">Glucose metabolism</keyword>
<dbReference type="PIRSF" id="PIRSF000110">
    <property type="entry name" value="G6PD"/>
    <property type="match status" value="1"/>
</dbReference>
<comment type="function">
    <text evidence="7">Catalyzes the oxidation of glucose 6-phosphate to 6-phosphogluconolactone.</text>
</comment>
<dbReference type="GO" id="GO:0005829">
    <property type="term" value="C:cytosol"/>
    <property type="evidence" value="ECO:0007669"/>
    <property type="project" value="TreeGrafter"/>
</dbReference>
<comment type="pathway">
    <text evidence="1 7">Carbohydrate degradation; pentose phosphate pathway; D-ribulose 5-phosphate from D-glucose 6-phosphate (oxidative stage): step 1/3.</text>
</comment>
<dbReference type="InterPro" id="IPR036291">
    <property type="entry name" value="NAD(P)-bd_dom_sf"/>
</dbReference>
<evidence type="ECO:0000259" key="9">
    <source>
        <dbReference type="Pfam" id="PF02781"/>
    </source>
</evidence>
<evidence type="ECO:0000313" key="10">
    <source>
        <dbReference type="EMBL" id="PWQ99047.1"/>
    </source>
</evidence>
<comment type="caution">
    <text evidence="7">Lacks conserved residue(s) required for the propagation of feature annotation.</text>
</comment>
<feature type="binding site" evidence="7">
    <location>
        <position position="184"/>
    </location>
    <ligand>
        <name>substrate</name>
    </ligand>
</feature>
<dbReference type="GO" id="GO:0006006">
    <property type="term" value="P:glucose metabolic process"/>
    <property type="evidence" value="ECO:0007669"/>
    <property type="project" value="UniProtKB-KW"/>
</dbReference>
<dbReference type="PANTHER" id="PTHR23429">
    <property type="entry name" value="GLUCOSE-6-PHOSPHATE 1-DEHYDROGENASE G6PD"/>
    <property type="match status" value="1"/>
</dbReference>
<sequence length="488" mass="54551">MTSVVIPVNPFDLVIFGATGDLAMRKLLPALFRRHAVAQIPEDARIIGLSLSKHTTKKYRELADNALKQHIPAEELDADLVKTFLARIHYIPNDVTDPSGWTELVDLLGEKPDWIRVYYLAVSPSLFGVIAHGLATAGLSDGKARLVVEKPLGHDLKSAQKLNKDIGEVFNEDCTYRIDHYLGKETVQNLMALRFSNALFEPIWNAQSIDHVQITAAESLGVGSRGGYYDHSGAMRDMVQNHLMQLLCLIAMEPPHAFNGNAVRDEKLKVLRALKPMKGLEALENTVRAQYLEGPNSPSYVEEVNNPNSNTECYVAIKAEIENWRWAGVPFYLRTGKKLRNQATEIAIVFKKPPHSVFGNLTTPIESNVLSIRLQPDEGLQLELMTKDPGPGGFRLHSTPLDVTFAESLGDDFRMPDAYERLLMDVVRGDQTLFMRGDEVEAAWEWIDPIMASWDDSGTKPETYDSNSEGPTAAVEMMAKSGRRWRKL</sequence>
<feature type="binding site" evidence="7">
    <location>
        <position position="337"/>
    </location>
    <ligand>
        <name>substrate</name>
    </ligand>
</feature>